<feature type="transmembrane region" description="Helical" evidence="4">
    <location>
        <begin position="115"/>
        <end position="133"/>
    </location>
</feature>
<accession>A0ABW5RCY1</accession>
<feature type="transmembrane region" description="Helical" evidence="4">
    <location>
        <begin position="43"/>
        <end position="63"/>
    </location>
</feature>
<feature type="transmembrane region" description="Helical" evidence="4">
    <location>
        <begin position="145"/>
        <end position="162"/>
    </location>
</feature>
<dbReference type="PANTHER" id="PTHR32089:SF114">
    <property type="entry name" value="METHYL-ACCEPTING CHEMOTAXIS PROTEIN MCPB"/>
    <property type="match status" value="1"/>
</dbReference>
<evidence type="ECO:0000256" key="2">
    <source>
        <dbReference type="ARBA" id="ARBA00029447"/>
    </source>
</evidence>
<keyword evidence="1 3" id="KW-0807">Transducer</keyword>
<protein>
    <submittedName>
        <fullName evidence="6">Methyl-accepting chemotaxis protein</fullName>
    </submittedName>
</protein>
<dbReference type="InterPro" id="IPR004089">
    <property type="entry name" value="MCPsignal_dom"/>
</dbReference>
<dbReference type="PRINTS" id="PR00260">
    <property type="entry name" value="CHEMTRNSDUCR"/>
</dbReference>
<comment type="caution">
    <text evidence="6">The sequence shown here is derived from an EMBL/GenBank/DDBJ whole genome shotgun (WGS) entry which is preliminary data.</text>
</comment>
<dbReference type="SUPFAM" id="SSF58104">
    <property type="entry name" value="Methyl-accepting chemotaxis protein (MCP) signaling domain"/>
    <property type="match status" value="1"/>
</dbReference>
<gene>
    <name evidence="6" type="ORF">ACFSUC_13485</name>
</gene>
<sequence>MMTLQQINETDLRRKNQLVFYAVVATMFLTLLTIFGVGLPPAMIATVIAIDLTTISLFGYLHFTRRFAPYLGYIILTGIGLLTLVIMMQLPTYNSIFMLYYIMVLATIYMRRNMYLYGIAWSLLIMVYFLTAVSKEIDLNSEDQVAVVFYFAIVSVLLYALLRNSRGLSESMMNLQSQTEQLLSRQAEQEERLQHHVQLFSQNMTAIASKSEETQQSFNEMTSAFQEIATGANTQMESTISITESIQDTNGMLDDMFAFLEELSRQIEHTSDLSSEGSSNMNNLYQSITSFKEKINQMAVEIEGLSRHIAEVDAFNATIAEIANQTNLLSLNASIEAARAGEHGQGFAVVAHEIRKLADLTNNSARQISDKLREVTQQAASTKHNMVTIADEMVANTEKTEQTKTTFIQITDSVEQISEQAIQNNARMVRIRHASKSIEDGANNFASVSQQSTAALQELSATVETLMQQNDQVGKLIQANEKAIRELVEDKNKKVQA</sequence>
<evidence type="ECO:0000259" key="5">
    <source>
        <dbReference type="PROSITE" id="PS50111"/>
    </source>
</evidence>
<dbReference type="SMART" id="SM00283">
    <property type="entry name" value="MA"/>
    <property type="match status" value="1"/>
</dbReference>
<feature type="transmembrane region" description="Helical" evidence="4">
    <location>
        <begin position="18"/>
        <end position="37"/>
    </location>
</feature>
<comment type="similarity">
    <text evidence="2">Belongs to the methyl-accepting chemotaxis (MCP) protein family.</text>
</comment>
<dbReference type="Gene3D" id="1.10.287.950">
    <property type="entry name" value="Methyl-accepting chemotaxis protein"/>
    <property type="match status" value="1"/>
</dbReference>
<dbReference type="Proteomes" id="UP001597497">
    <property type="component" value="Unassembled WGS sequence"/>
</dbReference>
<evidence type="ECO:0000313" key="6">
    <source>
        <dbReference type="EMBL" id="MFD2672575.1"/>
    </source>
</evidence>
<keyword evidence="4" id="KW-0472">Membrane</keyword>
<dbReference type="PROSITE" id="PS50111">
    <property type="entry name" value="CHEMOTAXIS_TRANSDUC_2"/>
    <property type="match status" value="1"/>
</dbReference>
<feature type="domain" description="Methyl-accepting transducer" evidence="5">
    <location>
        <begin position="210"/>
        <end position="467"/>
    </location>
</feature>
<dbReference type="InterPro" id="IPR004090">
    <property type="entry name" value="Chemotax_Me-accpt_rcpt"/>
</dbReference>
<reference evidence="7" key="1">
    <citation type="journal article" date="2019" name="Int. J. Syst. Evol. Microbiol.">
        <title>The Global Catalogue of Microorganisms (GCM) 10K type strain sequencing project: providing services to taxonomists for standard genome sequencing and annotation.</title>
        <authorList>
            <consortium name="The Broad Institute Genomics Platform"/>
            <consortium name="The Broad Institute Genome Sequencing Center for Infectious Disease"/>
            <person name="Wu L."/>
            <person name="Ma J."/>
        </authorList>
    </citation>
    <scope>NUCLEOTIDE SEQUENCE [LARGE SCALE GENOMIC DNA]</scope>
    <source>
        <strain evidence="7">KCTC 33676</strain>
    </source>
</reference>
<keyword evidence="7" id="KW-1185">Reference proteome</keyword>
<evidence type="ECO:0000256" key="4">
    <source>
        <dbReference type="SAM" id="Phobius"/>
    </source>
</evidence>
<proteinExistence type="inferred from homology"/>
<feature type="transmembrane region" description="Helical" evidence="4">
    <location>
        <begin position="70"/>
        <end position="87"/>
    </location>
</feature>
<keyword evidence="4" id="KW-0812">Transmembrane</keyword>
<dbReference type="EMBL" id="JBHUMM010000042">
    <property type="protein sequence ID" value="MFD2672575.1"/>
    <property type="molecule type" value="Genomic_DNA"/>
</dbReference>
<organism evidence="6 7">
    <name type="scientific">Marinicrinis sediminis</name>
    <dbReference type="NCBI Taxonomy" id="1652465"/>
    <lineage>
        <taxon>Bacteria</taxon>
        <taxon>Bacillati</taxon>
        <taxon>Bacillota</taxon>
        <taxon>Bacilli</taxon>
        <taxon>Bacillales</taxon>
        <taxon>Paenibacillaceae</taxon>
    </lineage>
</organism>
<dbReference type="Pfam" id="PF00015">
    <property type="entry name" value="MCPsignal"/>
    <property type="match status" value="1"/>
</dbReference>
<keyword evidence="4" id="KW-1133">Transmembrane helix</keyword>
<name>A0ABW5RCY1_9BACL</name>
<evidence type="ECO:0000256" key="1">
    <source>
        <dbReference type="ARBA" id="ARBA00023224"/>
    </source>
</evidence>
<evidence type="ECO:0000313" key="7">
    <source>
        <dbReference type="Proteomes" id="UP001597497"/>
    </source>
</evidence>
<dbReference type="RefSeq" id="WP_379930139.1">
    <property type="nucleotide sequence ID" value="NZ_JBHUMM010000042.1"/>
</dbReference>
<dbReference type="PANTHER" id="PTHR32089">
    <property type="entry name" value="METHYL-ACCEPTING CHEMOTAXIS PROTEIN MCPB"/>
    <property type="match status" value="1"/>
</dbReference>
<evidence type="ECO:0000256" key="3">
    <source>
        <dbReference type="PROSITE-ProRule" id="PRU00284"/>
    </source>
</evidence>